<evidence type="ECO:0000256" key="1">
    <source>
        <dbReference type="SAM" id="MobiDB-lite"/>
    </source>
</evidence>
<dbReference type="AlphaFoldDB" id="V8NZL7"/>
<feature type="region of interest" description="Disordered" evidence="1">
    <location>
        <begin position="50"/>
        <end position="92"/>
    </location>
</feature>
<proteinExistence type="predicted"/>
<feature type="compositionally biased region" description="Basic residues" evidence="1">
    <location>
        <begin position="62"/>
        <end position="81"/>
    </location>
</feature>
<dbReference type="EMBL" id="AZIM01001412">
    <property type="protein sequence ID" value="ETE67022.1"/>
    <property type="molecule type" value="Genomic_DNA"/>
</dbReference>
<evidence type="ECO:0000313" key="3">
    <source>
        <dbReference type="Proteomes" id="UP000018936"/>
    </source>
</evidence>
<accession>V8NZL7</accession>
<keyword evidence="3" id="KW-1185">Reference proteome</keyword>
<organism evidence="2 3">
    <name type="scientific">Ophiophagus hannah</name>
    <name type="common">King cobra</name>
    <name type="synonym">Naja hannah</name>
    <dbReference type="NCBI Taxonomy" id="8665"/>
    <lineage>
        <taxon>Eukaryota</taxon>
        <taxon>Metazoa</taxon>
        <taxon>Chordata</taxon>
        <taxon>Craniata</taxon>
        <taxon>Vertebrata</taxon>
        <taxon>Euteleostomi</taxon>
        <taxon>Lepidosauria</taxon>
        <taxon>Squamata</taxon>
        <taxon>Bifurcata</taxon>
        <taxon>Unidentata</taxon>
        <taxon>Episquamata</taxon>
        <taxon>Toxicofera</taxon>
        <taxon>Serpentes</taxon>
        <taxon>Colubroidea</taxon>
        <taxon>Elapidae</taxon>
        <taxon>Elapinae</taxon>
        <taxon>Ophiophagus</taxon>
    </lineage>
</organism>
<feature type="non-terminal residue" evidence="2">
    <location>
        <position position="1"/>
    </location>
</feature>
<name>V8NZL7_OPHHA</name>
<sequence length="92" mass="10628">METILMYGLETIKKPTVDLDIMFQTERNFALEMRDFLTKAGVTHLENAGFARGKGPVQQKREARRRKTSRPVALRKARGRKCFTTAKSNRRT</sequence>
<comment type="caution">
    <text evidence="2">The sequence shown here is derived from an EMBL/GenBank/DDBJ whole genome shotgun (WGS) entry which is preliminary data.</text>
</comment>
<protein>
    <submittedName>
        <fullName evidence="2">Uncharacterized protein</fullName>
    </submittedName>
</protein>
<evidence type="ECO:0000313" key="2">
    <source>
        <dbReference type="EMBL" id="ETE67022.1"/>
    </source>
</evidence>
<reference evidence="2 3" key="1">
    <citation type="journal article" date="2013" name="Proc. Natl. Acad. Sci. U.S.A.">
        <title>The king cobra genome reveals dynamic gene evolution and adaptation in the snake venom system.</title>
        <authorList>
            <person name="Vonk F.J."/>
            <person name="Casewell N.R."/>
            <person name="Henkel C.V."/>
            <person name="Heimberg A.M."/>
            <person name="Jansen H.J."/>
            <person name="McCleary R.J."/>
            <person name="Kerkkamp H.M."/>
            <person name="Vos R.A."/>
            <person name="Guerreiro I."/>
            <person name="Calvete J.J."/>
            <person name="Wuster W."/>
            <person name="Woods A.E."/>
            <person name="Logan J.M."/>
            <person name="Harrison R.A."/>
            <person name="Castoe T.A."/>
            <person name="de Koning A.P."/>
            <person name="Pollock D.D."/>
            <person name="Yandell M."/>
            <person name="Calderon D."/>
            <person name="Renjifo C."/>
            <person name="Currier R.B."/>
            <person name="Salgado D."/>
            <person name="Pla D."/>
            <person name="Sanz L."/>
            <person name="Hyder A.S."/>
            <person name="Ribeiro J.M."/>
            <person name="Arntzen J.W."/>
            <person name="van den Thillart G.E."/>
            <person name="Boetzer M."/>
            <person name="Pirovano W."/>
            <person name="Dirks R.P."/>
            <person name="Spaink H.P."/>
            <person name="Duboule D."/>
            <person name="McGlinn E."/>
            <person name="Kini R.M."/>
            <person name="Richardson M.K."/>
        </authorList>
    </citation>
    <scope>NUCLEOTIDE SEQUENCE</scope>
    <source>
        <tissue evidence="2">Blood</tissue>
    </source>
</reference>
<gene>
    <name evidence="2" type="ORF">L345_07199</name>
</gene>
<dbReference type="Proteomes" id="UP000018936">
    <property type="component" value="Unassembled WGS sequence"/>
</dbReference>